<feature type="transmembrane region" description="Helical" evidence="10">
    <location>
        <begin position="276"/>
        <end position="296"/>
    </location>
</feature>
<keyword evidence="6" id="KW-0915">Sodium</keyword>
<keyword evidence="9" id="KW-0739">Sodium transport</keyword>
<evidence type="ECO:0000256" key="3">
    <source>
        <dbReference type="ARBA" id="ARBA00022449"/>
    </source>
</evidence>
<name>A0ABD5PPN2_9EURY</name>
<evidence type="ECO:0000256" key="1">
    <source>
        <dbReference type="ARBA" id="ARBA00004141"/>
    </source>
</evidence>
<proteinExistence type="predicted"/>
<protein>
    <submittedName>
        <fullName evidence="12">Cation:proton antiporter</fullName>
    </submittedName>
</protein>
<feature type="transmembrane region" description="Helical" evidence="10">
    <location>
        <begin position="308"/>
        <end position="327"/>
    </location>
</feature>
<keyword evidence="2" id="KW-0813">Transport</keyword>
<dbReference type="RefSeq" id="WP_250140800.1">
    <property type="nucleotide sequence ID" value="NZ_JALIQP010000002.1"/>
</dbReference>
<sequence length="418" mass="44551">MVEATGIDLLNLLLVLTLAWIFGLAVERVGYPALMGELLAGVVFGPAVLGVLHGGEAIDVLAELGVFLLMLYVGMEVDLHDLFELGPQSLMIAVGGFVVPFGLGYLIGGVIGATIEQSLFVGIAMAATSLATKSRILVDLDILDTRIAGVLLGGALLSDVGVMVVFAGIMGFIETGDVTIVGLGLVAGKALLFFAVALVIGDRFLPYLWGRLQVWMAHHEFVDKTSAFTIALVVALVFAFFAALADLHMIIGGFVAGLFLRQAELERDIYEHMYNVIYDLAMGFFAPIFFVSVAFELTLDVFTQRLDLLVLVLVAAFAGKIVGSWLFALPTKLSSREGLVIGFGMNGRGTVEIVIVTVALSAGVIGQELFSVLVFMAIFTTTLVPPSVKWGVDWLRRTDELISTDGVLLDADSDPGNS</sequence>
<dbReference type="PANTHER" id="PTHR43562:SF3">
    <property type="entry name" value="SODIUM ION_PROTON EXCHANGER (EUROFUNG)"/>
    <property type="match status" value="1"/>
</dbReference>
<dbReference type="PANTHER" id="PTHR43562">
    <property type="entry name" value="NAPA-TYPE SODIUM/HYDROGEN ANTIPORTER"/>
    <property type="match status" value="1"/>
</dbReference>
<evidence type="ECO:0000256" key="7">
    <source>
        <dbReference type="ARBA" id="ARBA00023065"/>
    </source>
</evidence>
<evidence type="ECO:0000256" key="4">
    <source>
        <dbReference type="ARBA" id="ARBA00022692"/>
    </source>
</evidence>
<dbReference type="AlphaFoldDB" id="A0ABD5PPN2"/>
<feature type="transmembrane region" description="Helical" evidence="10">
    <location>
        <begin position="38"/>
        <end position="55"/>
    </location>
</feature>
<feature type="transmembrane region" description="Helical" evidence="10">
    <location>
        <begin position="91"/>
        <end position="113"/>
    </location>
</feature>
<keyword evidence="4 10" id="KW-0812">Transmembrane</keyword>
<gene>
    <name evidence="12" type="ORF">ACFO5R_11285</name>
</gene>
<dbReference type="Proteomes" id="UP001595898">
    <property type="component" value="Unassembled WGS sequence"/>
</dbReference>
<feature type="transmembrane region" description="Helical" evidence="10">
    <location>
        <begin position="119"/>
        <end position="138"/>
    </location>
</feature>
<dbReference type="GO" id="GO:0016020">
    <property type="term" value="C:membrane"/>
    <property type="evidence" value="ECO:0007669"/>
    <property type="project" value="UniProtKB-SubCell"/>
</dbReference>
<comment type="caution">
    <text evidence="12">The sequence shown here is derived from an EMBL/GenBank/DDBJ whole genome shotgun (WGS) entry which is preliminary data.</text>
</comment>
<evidence type="ECO:0000256" key="9">
    <source>
        <dbReference type="ARBA" id="ARBA00023201"/>
    </source>
</evidence>
<reference evidence="12 13" key="1">
    <citation type="journal article" date="2019" name="Int. J. Syst. Evol. Microbiol.">
        <title>The Global Catalogue of Microorganisms (GCM) 10K type strain sequencing project: providing services to taxonomists for standard genome sequencing and annotation.</title>
        <authorList>
            <consortium name="The Broad Institute Genomics Platform"/>
            <consortium name="The Broad Institute Genome Sequencing Center for Infectious Disease"/>
            <person name="Wu L."/>
            <person name="Ma J."/>
        </authorList>
    </citation>
    <scope>NUCLEOTIDE SEQUENCE [LARGE SCALE GENOMIC DNA]</scope>
    <source>
        <strain evidence="12 13">WLHS5</strain>
    </source>
</reference>
<keyword evidence="5 10" id="KW-1133">Transmembrane helix</keyword>
<feature type="domain" description="Cation/H+ exchanger transmembrane" evidence="11">
    <location>
        <begin position="15"/>
        <end position="390"/>
    </location>
</feature>
<evidence type="ECO:0000259" key="11">
    <source>
        <dbReference type="Pfam" id="PF00999"/>
    </source>
</evidence>
<dbReference type="InterPro" id="IPR006153">
    <property type="entry name" value="Cation/H_exchanger_TM"/>
</dbReference>
<feature type="transmembrane region" description="Helical" evidence="10">
    <location>
        <begin position="339"/>
        <end position="363"/>
    </location>
</feature>
<organism evidence="12 13">
    <name type="scientific">Halosolutus amylolyticus</name>
    <dbReference type="NCBI Taxonomy" id="2932267"/>
    <lineage>
        <taxon>Archaea</taxon>
        <taxon>Methanobacteriati</taxon>
        <taxon>Methanobacteriota</taxon>
        <taxon>Stenosarchaea group</taxon>
        <taxon>Halobacteria</taxon>
        <taxon>Halobacteriales</taxon>
        <taxon>Natrialbaceae</taxon>
        <taxon>Halosolutus</taxon>
    </lineage>
</organism>
<feature type="transmembrane region" description="Helical" evidence="10">
    <location>
        <begin position="150"/>
        <end position="173"/>
    </location>
</feature>
<keyword evidence="7" id="KW-0406">Ion transport</keyword>
<keyword evidence="13" id="KW-1185">Reference proteome</keyword>
<evidence type="ECO:0000256" key="6">
    <source>
        <dbReference type="ARBA" id="ARBA00023053"/>
    </source>
</evidence>
<feature type="transmembrane region" description="Helical" evidence="10">
    <location>
        <begin position="179"/>
        <end position="200"/>
    </location>
</feature>
<feature type="transmembrane region" description="Helical" evidence="10">
    <location>
        <begin position="247"/>
        <end position="264"/>
    </location>
</feature>
<accession>A0ABD5PPN2</accession>
<evidence type="ECO:0000256" key="8">
    <source>
        <dbReference type="ARBA" id="ARBA00023136"/>
    </source>
</evidence>
<feature type="transmembrane region" description="Helical" evidence="10">
    <location>
        <begin position="6"/>
        <end position="26"/>
    </location>
</feature>
<dbReference type="Pfam" id="PF00999">
    <property type="entry name" value="Na_H_Exchanger"/>
    <property type="match status" value="1"/>
</dbReference>
<dbReference type="GO" id="GO:0006814">
    <property type="term" value="P:sodium ion transport"/>
    <property type="evidence" value="ECO:0007669"/>
    <property type="project" value="UniProtKB-KW"/>
</dbReference>
<dbReference type="InterPro" id="IPR038770">
    <property type="entry name" value="Na+/solute_symporter_sf"/>
</dbReference>
<comment type="subcellular location">
    <subcellularLocation>
        <location evidence="1">Membrane</location>
        <topology evidence="1">Multi-pass membrane protein</topology>
    </subcellularLocation>
</comment>
<evidence type="ECO:0000256" key="10">
    <source>
        <dbReference type="SAM" id="Phobius"/>
    </source>
</evidence>
<keyword evidence="3" id="KW-0050">Antiport</keyword>
<feature type="transmembrane region" description="Helical" evidence="10">
    <location>
        <begin position="61"/>
        <end position="79"/>
    </location>
</feature>
<feature type="transmembrane region" description="Helical" evidence="10">
    <location>
        <begin position="369"/>
        <end position="388"/>
    </location>
</feature>
<evidence type="ECO:0000313" key="13">
    <source>
        <dbReference type="Proteomes" id="UP001595898"/>
    </source>
</evidence>
<keyword evidence="8 10" id="KW-0472">Membrane</keyword>
<dbReference type="GO" id="GO:0015297">
    <property type="term" value="F:antiporter activity"/>
    <property type="evidence" value="ECO:0007669"/>
    <property type="project" value="UniProtKB-KW"/>
</dbReference>
<evidence type="ECO:0000256" key="2">
    <source>
        <dbReference type="ARBA" id="ARBA00022448"/>
    </source>
</evidence>
<dbReference type="EMBL" id="JBHSFA010000007">
    <property type="protein sequence ID" value="MFC4542500.1"/>
    <property type="molecule type" value="Genomic_DNA"/>
</dbReference>
<evidence type="ECO:0000313" key="12">
    <source>
        <dbReference type="EMBL" id="MFC4542500.1"/>
    </source>
</evidence>
<dbReference type="Gene3D" id="1.20.1530.20">
    <property type="match status" value="1"/>
</dbReference>
<evidence type="ECO:0000256" key="5">
    <source>
        <dbReference type="ARBA" id="ARBA00022989"/>
    </source>
</evidence>